<dbReference type="Proteomes" id="UP001212841">
    <property type="component" value="Unassembled WGS sequence"/>
</dbReference>
<dbReference type="EMBL" id="JADGJD010002148">
    <property type="protein sequence ID" value="KAJ3034529.1"/>
    <property type="molecule type" value="Genomic_DNA"/>
</dbReference>
<protein>
    <submittedName>
        <fullName evidence="1">Uncharacterized protein</fullName>
    </submittedName>
</protein>
<proteinExistence type="predicted"/>
<gene>
    <name evidence="1" type="ORF">HK097_004476</name>
</gene>
<comment type="caution">
    <text evidence="1">The sequence shown here is derived from an EMBL/GenBank/DDBJ whole genome shotgun (WGS) entry which is preliminary data.</text>
</comment>
<keyword evidence="2" id="KW-1185">Reference proteome</keyword>
<organism evidence="1 2">
    <name type="scientific">Rhizophlyctis rosea</name>
    <dbReference type="NCBI Taxonomy" id="64517"/>
    <lineage>
        <taxon>Eukaryota</taxon>
        <taxon>Fungi</taxon>
        <taxon>Fungi incertae sedis</taxon>
        <taxon>Chytridiomycota</taxon>
        <taxon>Chytridiomycota incertae sedis</taxon>
        <taxon>Chytridiomycetes</taxon>
        <taxon>Rhizophlyctidales</taxon>
        <taxon>Rhizophlyctidaceae</taxon>
        <taxon>Rhizophlyctis</taxon>
    </lineage>
</organism>
<evidence type="ECO:0000313" key="1">
    <source>
        <dbReference type="EMBL" id="KAJ3034529.1"/>
    </source>
</evidence>
<reference evidence="1" key="1">
    <citation type="submission" date="2020-05" db="EMBL/GenBank/DDBJ databases">
        <title>Phylogenomic resolution of chytrid fungi.</title>
        <authorList>
            <person name="Stajich J.E."/>
            <person name="Amses K."/>
            <person name="Simmons R."/>
            <person name="Seto K."/>
            <person name="Myers J."/>
            <person name="Bonds A."/>
            <person name="Quandt C.A."/>
            <person name="Barry K."/>
            <person name="Liu P."/>
            <person name="Grigoriev I."/>
            <person name="Longcore J.E."/>
            <person name="James T.Y."/>
        </authorList>
    </citation>
    <scope>NUCLEOTIDE SEQUENCE</scope>
    <source>
        <strain evidence="1">JEL0318</strain>
    </source>
</reference>
<sequence length="129" mass="14440">MAEISISIPLTIFTLLFGGRRLDAFGLLHRLQKDKLNLMIEQTYTLSKSSSSSPSDQLDEQDPEVQIAMANSMAETKGAGDFQLNPYVHPPVPAPPLTPEERCKILEEKVVKLEALQAFMEDFYVTKID</sequence>
<evidence type="ECO:0000313" key="2">
    <source>
        <dbReference type="Proteomes" id="UP001212841"/>
    </source>
</evidence>
<name>A0AAD5S1E3_9FUNG</name>
<accession>A0AAD5S1E3</accession>
<dbReference type="AlphaFoldDB" id="A0AAD5S1E3"/>